<dbReference type="Proteomes" id="UP000298652">
    <property type="component" value="Chromosome 5"/>
</dbReference>
<name>A0A4U6UI69_SETVI</name>
<dbReference type="Gramene" id="TKW15112">
    <property type="protein sequence ID" value="TKW15112"/>
    <property type="gene ID" value="SEVIR_5G212601v2"/>
</dbReference>
<dbReference type="AlphaFoldDB" id="A0A4U6UI69"/>
<accession>A0A4U6UI69</accession>
<keyword evidence="2" id="KW-1185">Reference proteome</keyword>
<reference evidence="1" key="1">
    <citation type="submission" date="2019-03" db="EMBL/GenBank/DDBJ databases">
        <title>WGS assembly of Setaria viridis.</title>
        <authorList>
            <person name="Huang P."/>
            <person name="Jenkins J."/>
            <person name="Grimwood J."/>
            <person name="Barry K."/>
            <person name="Healey A."/>
            <person name="Mamidi S."/>
            <person name="Sreedasyam A."/>
            <person name="Shu S."/>
            <person name="Feldman M."/>
            <person name="Wu J."/>
            <person name="Yu Y."/>
            <person name="Chen C."/>
            <person name="Johnson J."/>
            <person name="Rokhsar D."/>
            <person name="Baxter I."/>
            <person name="Schmutz J."/>
            <person name="Brutnell T."/>
            <person name="Kellogg E."/>
        </authorList>
    </citation>
    <scope>NUCLEOTIDE SEQUENCE [LARGE SCALE GENOMIC DNA]</scope>
</reference>
<gene>
    <name evidence="1" type="ORF">SEVIR_5G212601v2</name>
</gene>
<sequence length="122" mass="14174">MLVFLIALDANYERARSSSTSSSTFGGLFYSDAEALEGEFLDLSEGPSEFEEIVELVPCEARSSDNANIFTDQEGYTDQDGWTRRHYLDKLGFTQLLWKTLQELRFHNPPEYYWRKEDTCHK</sequence>
<proteinExistence type="predicted"/>
<protein>
    <submittedName>
        <fullName evidence="1">Uncharacterized protein</fullName>
    </submittedName>
</protein>
<evidence type="ECO:0000313" key="2">
    <source>
        <dbReference type="Proteomes" id="UP000298652"/>
    </source>
</evidence>
<dbReference type="EMBL" id="CM016556">
    <property type="protein sequence ID" value="TKW15112.1"/>
    <property type="molecule type" value="Genomic_DNA"/>
</dbReference>
<evidence type="ECO:0000313" key="1">
    <source>
        <dbReference type="EMBL" id="TKW15112.1"/>
    </source>
</evidence>
<organism evidence="1 2">
    <name type="scientific">Setaria viridis</name>
    <name type="common">Green bristlegrass</name>
    <name type="synonym">Setaria italica subsp. viridis</name>
    <dbReference type="NCBI Taxonomy" id="4556"/>
    <lineage>
        <taxon>Eukaryota</taxon>
        <taxon>Viridiplantae</taxon>
        <taxon>Streptophyta</taxon>
        <taxon>Embryophyta</taxon>
        <taxon>Tracheophyta</taxon>
        <taxon>Spermatophyta</taxon>
        <taxon>Magnoliopsida</taxon>
        <taxon>Liliopsida</taxon>
        <taxon>Poales</taxon>
        <taxon>Poaceae</taxon>
        <taxon>PACMAD clade</taxon>
        <taxon>Panicoideae</taxon>
        <taxon>Panicodae</taxon>
        <taxon>Paniceae</taxon>
        <taxon>Cenchrinae</taxon>
        <taxon>Setaria</taxon>
    </lineage>
</organism>